<feature type="compositionally biased region" description="Basic and acidic residues" evidence="1">
    <location>
        <begin position="18"/>
        <end position="29"/>
    </location>
</feature>
<evidence type="ECO:0000313" key="3">
    <source>
        <dbReference type="Proteomes" id="UP001066276"/>
    </source>
</evidence>
<proteinExistence type="predicted"/>
<evidence type="ECO:0000256" key="1">
    <source>
        <dbReference type="SAM" id="MobiDB-lite"/>
    </source>
</evidence>
<accession>A0AAV7NPF7</accession>
<reference evidence="2" key="1">
    <citation type="journal article" date="2022" name="bioRxiv">
        <title>Sequencing and chromosome-scale assembly of the giantPleurodeles waltlgenome.</title>
        <authorList>
            <person name="Brown T."/>
            <person name="Elewa A."/>
            <person name="Iarovenko S."/>
            <person name="Subramanian E."/>
            <person name="Araus A.J."/>
            <person name="Petzold A."/>
            <person name="Susuki M."/>
            <person name="Suzuki K.-i.T."/>
            <person name="Hayashi T."/>
            <person name="Toyoda A."/>
            <person name="Oliveira C."/>
            <person name="Osipova E."/>
            <person name="Leigh N.D."/>
            <person name="Simon A."/>
            <person name="Yun M.H."/>
        </authorList>
    </citation>
    <scope>NUCLEOTIDE SEQUENCE</scope>
    <source>
        <strain evidence="2">20211129_DDA</strain>
        <tissue evidence="2">Liver</tissue>
    </source>
</reference>
<dbReference type="Proteomes" id="UP001066276">
    <property type="component" value="Chromosome 8"/>
</dbReference>
<evidence type="ECO:0000313" key="2">
    <source>
        <dbReference type="EMBL" id="KAJ1117927.1"/>
    </source>
</evidence>
<comment type="caution">
    <text evidence="2">The sequence shown here is derived from an EMBL/GenBank/DDBJ whole genome shotgun (WGS) entry which is preliminary data.</text>
</comment>
<dbReference type="EMBL" id="JANPWB010000012">
    <property type="protein sequence ID" value="KAJ1117927.1"/>
    <property type="molecule type" value="Genomic_DNA"/>
</dbReference>
<keyword evidence="3" id="KW-1185">Reference proteome</keyword>
<organism evidence="2 3">
    <name type="scientific">Pleurodeles waltl</name>
    <name type="common">Iberian ribbed newt</name>
    <dbReference type="NCBI Taxonomy" id="8319"/>
    <lineage>
        <taxon>Eukaryota</taxon>
        <taxon>Metazoa</taxon>
        <taxon>Chordata</taxon>
        <taxon>Craniata</taxon>
        <taxon>Vertebrata</taxon>
        <taxon>Euteleostomi</taxon>
        <taxon>Amphibia</taxon>
        <taxon>Batrachia</taxon>
        <taxon>Caudata</taxon>
        <taxon>Salamandroidea</taxon>
        <taxon>Salamandridae</taxon>
        <taxon>Pleurodelinae</taxon>
        <taxon>Pleurodeles</taxon>
    </lineage>
</organism>
<protein>
    <submittedName>
        <fullName evidence="2">Uncharacterized protein</fullName>
    </submittedName>
</protein>
<gene>
    <name evidence="2" type="ORF">NDU88_006123</name>
</gene>
<name>A0AAV7NPF7_PLEWA</name>
<sequence length="98" mass="11167">MWERHRYNRAAQKGQGRPHKEEIAMEKPKVSAPPKPIRWTTSAIPKWRYGGVEQREAMECTDEPSRGAIMAAIRDLKGTLEPKMDSVTIDLALLHTDV</sequence>
<feature type="region of interest" description="Disordered" evidence="1">
    <location>
        <begin position="1"/>
        <end position="37"/>
    </location>
</feature>
<dbReference type="AlphaFoldDB" id="A0AAV7NPF7"/>